<gene>
    <name evidence="3" type="primary">106079403</name>
</gene>
<proteinExistence type="predicted"/>
<organism evidence="3 4">
    <name type="scientific">Biomphalaria glabrata</name>
    <name type="common">Bloodfluke planorb</name>
    <name type="synonym">Freshwater snail</name>
    <dbReference type="NCBI Taxonomy" id="6526"/>
    <lineage>
        <taxon>Eukaryota</taxon>
        <taxon>Metazoa</taxon>
        <taxon>Spiralia</taxon>
        <taxon>Lophotrochozoa</taxon>
        <taxon>Mollusca</taxon>
        <taxon>Gastropoda</taxon>
        <taxon>Heterobranchia</taxon>
        <taxon>Euthyneura</taxon>
        <taxon>Panpulmonata</taxon>
        <taxon>Hygrophila</taxon>
        <taxon>Lymnaeoidea</taxon>
        <taxon>Planorbidae</taxon>
        <taxon>Biomphalaria</taxon>
    </lineage>
</organism>
<dbReference type="VEuPathDB" id="VectorBase:BGLB000610"/>
<evidence type="ECO:0000259" key="2">
    <source>
        <dbReference type="PROSITE" id="PS50041"/>
    </source>
</evidence>
<accession>A0A2C9JCJ5</accession>
<dbReference type="VEuPathDB" id="VectorBase:BGLAX_026646"/>
<dbReference type="InterPro" id="IPR016186">
    <property type="entry name" value="C-type_lectin-like/link_sf"/>
</dbReference>
<dbReference type="SUPFAM" id="SSF56436">
    <property type="entry name" value="C-type lectin-like"/>
    <property type="match status" value="1"/>
</dbReference>
<protein>
    <recommendedName>
        <fullName evidence="2">C-type lectin domain-containing protein</fullName>
    </recommendedName>
</protein>
<feature type="signal peptide" evidence="1">
    <location>
        <begin position="1"/>
        <end position="18"/>
    </location>
</feature>
<keyword evidence="1" id="KW-0732">Signal</keyword>
<reference evidence="3" key="1">
    <citation type="submission" date="2020-05" db="UniProtKB">
        <authorList>
            <consortium name="EnsemblMetazoa"/>
        </authorList>
    </citation>
    <scope>IDENTIFICATION</scope>
    <source>
        <strain evidence="3">BB02</strain>
    </source>
</reference>
<evidence type="ECO:0000313" key="4">
    <source>
        <dbReference type="Proteomes" id="UP000076420"/>
    </source>
</evidence>
<name>A0A2C9JCJ5_BIOGL</name>
<evidence type="ECO:0000256" key="1">
    <source>
        <dbReference type="SAM" id="SignalP"/>
    </source>
</evidence>
<dbReference type="CDD" id="cd00037">
    <property type="entry name" value="CLECT"/>
    <property type="match status" value="1"/>
</dbReference>
<feature type="domain" description="C-type lectin" evidence="2">
    <location>
        <begin position="211"/>
        <end position="319"/>
    </location>
</feature>
<dbReference type="InterPro" id="IPR001304">
    <property type="entry name" value="C-type_lectin-like"/>
</dbReference>
<dbReference type="EnsemblMetazoa" id="BGLB000610-RB">
    <property type="protein sequence ID" value="BGLB000610-PB"/>
    <property type="gene ID" value="BGLB000610"/>
</dbReference>
<dbReference type="Gene3D" id="3.10.100.10">
    <property type="entry name" value="Mannose-Binding Protein A, subunit A"/>
    <property type="match status" value="1"/>
</dbReference>
<dbReference type="KEGG" id="bgt:106079403"/>
<dbReference type="RefSeq" id="XP_013096021.2">
    <property type="nucleotide sequence ID" value="XM_013240567.2"/>
</dbReference>
<dbReference type="OrthoDB" id="6285913at2759"/>
<sequence length="345" mass="39003">MQSWVVILIIAGITLTSAAEDLTFYENVLFLDDNITLTVNPPYIINGLASNVDVRCLFKRDQVPAMSTVLSLVIAYSNATDQPVYSFVASVNVFEGHAHNISHDVEVISGSIDNRGESSLHIRFKYPDSKLTGVYVCEAQGFDRIGRPITKYTKLQMLSKDAQEIFNQIDVLQSAVKDLQMCRDGHLTLFDKLLHKSSQTIEYNFTNSALFQGHRYFLADMIPLFDYIVDQTVCNSIEGYLIELDTPDEMAFFERFLAQTNATYVWTGAKKNQHGVWYNEHNSSVRPLFTWLQGQPLNDESHGCQCAGRKNPWKLLSCQCSAFRSLSDSGYICEVPEPNCYPNIN</sequence>
<dbReference type="PROSITE" id="PS50041">
    <property type="entry name" value="C_TYPE_LECTIN_2"/>
    <property type="match status" value="1"/>
</dbReference>
<feature type="chain" id="PRO_5012722577" description="C-type lectin domain-containing protein" evidence="1">
    <location>
        <begin position="19"/>
        <end position="345"/>
    </location>
</feature>
<dbReference type="AlphaFoldDB" id="A0A2C9JCJ5"/>
<dbReference type="InterPro" id="IPR016187">
    <property type="entry name" value="CTDL_fold"/>
</dbReference>
<evidence type="ECO:0000313" key="3">
    <source>
        <dbReference type="EnsemblMetazoa" id="BGLB000610-PB"/>
    </source>
</evidence>
<dbReference type="Proteomes" id="UP000076420">
    <property type="component" value="Unassembled WGS sequence"/>
</dbReference>